<name>A0A561BRY0_9ACTN</name>
<evidence type="ECO:0000313" key="5">
    <source>
        <dbReference type="Proteomes" id="UP000318380"/>
    </source>
</evidence>
<sequence length="308" mass="32448">MRTKICLSVPVALAIGATCGAVVLVCAIVASAVPAAHGAVSGLPAAAATTSPKVVVKPTREGVVADAQRRTESRFNRKGQQNKAQVTKTAAAKEAKPERMTPRTLTKFTPSGDLRLNIGICGRVGPDGTTPGPTRCQPYEPDQPQEPTPTTAVVPRPRPEDVTWEQVLTASKAVAFPGLGVKVQPSGRTLVNLATIVYTDRGQVTMATVELLGFPVVVEATPVSYTWSFGDGKTLTTTTPGRPHPAKDITHKYLKRAAVSVRLTTNYAARFNVAGTGWQYVDGTVPITGPGTPLQVREAVPVLVEPSN</sequence>
<dbReference type="InterPro" id="IPR013783">
    <property type="entry name" value="Ig-like_fold"/>
</dbReference>
<evidence type="ECO:0000259" key="3">
    <source>
        <dbReference type="PROSITE" id="PS50093"/>
    </source>
</evidence>
<accession>A0A561BRY0</accession>
<dbReference type="Proteomes" id="UP000318380">
    <property type="component" value="Unassembled WGS sequence"/>
</dbReference>
<dbReference type="Pfam" id="PF00801">
    <property type="entry name" value="PKD"/>
    <property type="match status" value="1"/>
</dbReference>
<feature type="compositionally biased region" description="Basic and acidic residues" evidence="1">
    <location>
        <begin position="91"/>
        <end position="101"/>
    </location>
</feature>
<evidence type="ECO:0000313" key="4">
    <source>
        <dbReference type="EMBL" id="TWD81523.1"/>
    </source>
</evidence>
<dbReference type="GO" id="GO:0005975">
    <property type="term" value="P:carbohydrate metabolic process"/>
    <property type="evidence" value="ECO:0007669"/>
    <property type="project" value="UniProtKB-ARBA"/>
</dbReference>
<feature type="region of interest" description="Disordered" evidence="1">
    <location>
        <begin position="76"/>
        <end position="108"/>
    </location>
</feature>
<reference evidence="4 5" key="1">
    <citation type="submission" date="2019-06" db="EMBL/GenBank/DDBJ databases">
        <title>Sequencing the genomes of 1000 actinobacteria strains.</title>
        <authorList>
            <person name="Klenk H.-P."/>
        </authorList>
    </citation>
    <scope>NUCLEOTIDE SEQUENCE [LARGE SCALE GENOMIC DNA]</scope>
    <source>
        <strain evidence="4 5">DSM 24683</strain>
    </source>
</reference>
<dbReference type="InterPro" id="IPR000601">
    <property type="entry name" value="PKD_dom"/>
</dbReference>
<feature type="chain" id="PRO_5038940868" description="PKD domain-containing protein" evidence="2">
    <location>
        <begin position="39"/>
        <end position="308"/>
    </location>
</feature>
<dbReference type="EMBL" id="VIVK01000001">
    <property type="protein sequence ID" value="TWD81523.1"/>
    <property type="molecule type" value="Genomic_DNA"/>
</dbReference>
<evidence type="ECO:0000256" key="1">
    <source>
        <dbReference type="SAM" id="MobiDB-lite"/>
    </source>
</evidence>
<dbReference type="PROSITE" id="PS50093">
    <property type="entry name" value="PKD"/>
    <property type="match status" value="1"/>
</dbReference>
<organism evidence="4 5">
    <name type="scientific">Kribbella amoyensis</name>
    <dbReference type="NCBI Taxonomy" id="996641"/>
    <lineage>
        <taxon>Bacteria</taxon>
        <taxon>Bacillati</taxon>
        <taxon>Actinomycetota</taxon>
        <taxon>Actinomycetes</taxon>
        <taxon>Propionibacteriales</taxon>
        <taxon>Kribbellaceae</taxon>
        <taxon>Kribbella</taxon>
    </lineage>
</organism>
<keyword evidence="5" id="KW-1185">Reference proteome</keyword>
<gene>
    <name evidence="4" type="ORF">FB561_2639</name>
</gene>
<evidence type="ECO:0000256" key="2">
    <source>
        <dbReference type="SAM" id="SignalP"/>
    </source>
</evidence>
<feature type="signal peptide" evidence="2">
    <location>
        <begin position="1"/>
        <end position="38"/>
    </location>
</feature>
<dbReference type="AlphaFoldDB" id="A0A561BRY0"/>
<protein>
    <recommendedName>
        <fullName evidence="3">PKD domain-containing protein</fullName>
    </recommendedName>
</protein>
<feature type="domain" description="PKD" evidence="3">
    <location>
        <begin position="221"/>
        <end position="266"/>
    </location>
</feature>
<keyword evidence="2" id="KW-0732">Signal</keyword>
<comment type="caution">
    <text evidence="4">The sequence shown here is derived from an EMBL/GenBank/DDBJ whole genome shotgun (WGS) entry which is preliminary data.</text>
</comment>
<feature type="region of interest" description="Disordered" evidence="1">
    <location>
        <begin position="125"/>
        <end position="156"/>
    </location>
</feature>
<proteinExistence type="predicted"/>
<dbReference type="CDD" id="cd00146">
    <property type="entry name" value="PKD"/>
    <property type="match status" value="1"/>
</dbReference>
<dbReference type="Gene3D" id="2.60.40.10">
    <property type="entry name" value="Immunoglobulins"/>
    <property type="match status" value="1"/>
</dbReference>